<dbReference type="EMBL" id="CM038913">
    <property type="protein sequence ID" value="KAH9557011.1"/>
    <property type="molecule type" value="Genomic_DNA"/>
</dbReference>
<dbReference type="Proteomes" id="UP000828922">
    <property type="component" value="Linkage Group LG07"/>
</dbReference>
<evidence type="ECO:0000313" key="2">
    <source>
        <dbReference type="Proteomes" id="UP000828922"/>
    </source>
</evidence>
<protein>
    <submittedName>
        <fullName evidence="1">Uncharacterized protein</fullName>
    </submittedName>
</protein>
<gene>
    <name evidence="1" type="ORF">CY35_07G063400</name>
</gene>
<sequence>MSLFYRSATSLSSIVQNRSRSSICWKTIMATEEEQQEQQRKQKGFFLQQWLADRVQQGNRELESQLHLLLQQFSHVQQSQAGGKKTKNNNNKVSFGSLNTMGAALAGHGRRHNRGRQQQGGFASLSASGIEPKVKEEVQELKDNLVQKAEGLEVKAEKMRVPVPETKFPLIGPVPSLVLKQLLCGIIAGGIAGTAIVPFEIVKTRVLAGQGGHTTAQVVNQVVHVEGAGSVMKGGVVIGIVRQALEKGVQFTTYELVKKREEKRHMKDPKVLPLPRRIPIATLAGAVAGVTSTLVTYPFQSLSDRLILNAEAYKGLTDALIKVGRTEGWSEIFRGITPTLLRMVPSAAASFYTYETLKERYLRSKGKRELDTWASLSIGAVAGAVATTLTYPLQVAQKQINMSAIPTEAVGMNYQNVFEALSGIVKKEGIGGLYRGLPIEFVEIVPYTALSFAVYEAAKRVLLAVNEERRDQVKDGLDE</sequence>
<evidence type="ECO:0000313" key="1">
    <source>
        <dbReference type="EMBL" id="KAH9557011.1"/>
    </source>
</evidence>
<proteinExistence type="predicted"/>
<keyword evidence="2" id="KW-1185">Reference proteome</keyword>
<reference evidence="2" key="1">
    <citation type="journal article" date="2022" name="New Phytol.">
        <title>Phylogenomic structure and speciation in an emerging model: the Sphagnum magellanicum complex (Bryophyta).</title>
        <authorList>
            <person name="Shaw A.J."/>
            <person name="Piatkowski B."/>
            <person name="Duffy A.M."/>
            <person name="Aguero B."/>
            <person name="Imwattana K."/>
            <person name="Nieto-Lugilde M."/>
            <person name="Healey A."/>
            <person name="Weston D.J."/>
            <person name="Patel M.N."/>
            <person name="Schmutz J."/>
            <person name="Grimwood J."/>
            <person name="Yavitt J.B."/>
            <person name="Hassel K."/>
            <person name="Stenoien H.K."/>
            <person name="Flatberg K.I."/>
            <person name="Bickford C.P."/>
            <person name="Hicks K.A."/>
        </authorList>
    </citation>
    <scope>NUCLEOTIDE SEQUENCE [LARGE SCALE GENOMIC DNA]</scope>
</reference>
<organism evidence="1 2">
    <name type="scientific">Sphagnum magellanicum</name>
    <dbReference type="NCBI Taxonomy" id="128215"/>
    <lineage>
        <taxon>Eukaryota</taxon>
        <taxon>Viridiplantae</taxon>
        <taxon>Streptophyta</taxon>
        <taxon>Embryophyta</taxon>
        <taxon>Bryophyta</taxon>
        <taxon>Sphagnophytina</taxon>
        <taxon>Sphagnopsida</taxon>
        <taxon>Sphagnales</taxon>
        <taxon>Sphagnaceae</taxon>
        <taxon>Sphagnum</taxon>
    </lineage>
</organism>
<accession>A0ACB8HMQ2</accession>
<name>A0ACB8HMQ2_9BRYO</name>
<comment type="caution">
    <text evidence="1">The sequence shown here is derived from an EMBL/GenBank/DDBJ whole genome shotgun (WGS) entry which is preliminary data.</text>
</comment>